<evidence type="ECO:0000256" key="4">
    <source>
        <dbReference type="ARBA" id="ARBA00022989"/>
    </source>
</evidence>
<evidence type="ECO:0000256" key="5">
    <source>
        <dbReference type="ARBA" id="ARBA00023136"/>
    </source>
</evidence>
<dbReference type="GO" id="GO:0016020">
    <property type="term" value="C:membrane"/>
    <property type="evidence" value="ECO:0007669"/>
    <property type="project" value="UniProtKB-SubCell"/>
</dbReference>
<dbReference type="AlphaFoldDB" id="A0AAD4NKP2"/>
<dbReference type="Pfam" id="PF07857">
    <property type="entry name" value="TMEM144"/>
    <property type="match status" value="2"/>
</dbReference>
<feature type="transmembrane region" description="Helical" evidence="6">
    <location>
        <begin position="680"/>
        <end position="702"/>
    </location>
</feature>
<dbReference type="PROSITE" id="PS51257">
    <property type="entry name" value="PROKAR_LIPOPROTEIN"/>
    <property type="match status" value="1"/>
</dbReference>
<evidence type="ECO:0000256" key="2">
    <source>
        <dbReference type="ARBA" id="ARBA00005731"/>
    </source>
</evidence>
<keyword evidence="4 6" id="KW-1133">Transmembrane helix</keyword>
<proteinExistence type="inferred from homology"/>
<keyword evidence="8" id="KW-1185">Reference proteome</keyword>
<feature type="transmembrane region" description="Helical" evidence="6">
    <location>
        <begin position="377"/>
        <end position="398"/>
    </location>
</feature>
<dbReference type="Proteomes" id="UP001201812">
    <property type="component" value="Unassembled WGS sequence"/>
</dbReference>
<feature type="transmembrane region" description="Helical" evidence="6">
    <location>
        <begin position="572"/>
        <end position="590"/>
    </location>
</feature>
<feature type="transmembrane region" description="Helical" evidence="6">
    <location>
        <begin position="956"/>
        <end position="978"/>
    </location>
</feature>
<organism evidence="7 8">
    <name type="scientific">Ditylenchus destructor</name>
    <dbReference type="NCBI Taxonomy" id="166010"/>
    <lineage>
        <taxon>Eukaryota</taxon>
        <taxon>Metazoa</taxon>
        <taxon>Ecdysozoa</taxon>
        <taxon>Nematoda</taxon>
        <taxon>Chromadorea</taxon>
        <taxon>Rhabditida</taxon>
        <taxon>Tylenchina</taxon>
        <taxon>Tylenchomorpha</taxon>
        <taxon>Sphaerularioidea</taxon>
        <taxon>Anguinidae</taxon>
        <taxon>Anguininae</taxon>
        <taxon>Ditylenchus</taxon>
    </lineage>
</organism>
<dbReference type="GO" id="GO:0015144">
    <property type="term" value="F:carbohydrate transmembrane transporter activity"/>
    <property type="evidence" value="ECO:0007669"/>
    <property type="project" value="InterPro"/>
</dbReference>
<feature type="transmembrane region" description="Helical" evidence="6">
    <location>
        <begin position="898"/>
        <end position="918"/>
    </location>
</feature>
<dbReference type="PANTHER" id="PTHR16119:SF17">
    <property type="entry name" value="TRANSMEMBRANE PROTEIN 144"/>
    <property type="match status" value="1"/>
</dbReference>
<dbReference type="EMBL" id="JAKKPZ010000001">
    <property type="protein sequence ID" value="KAI1729269.1"/>
    <property type="molecule type" value="Genomic_DNA"/>
</dbReference>
<comment type="similarity">
    <text evidence="2">Belongs to the TMEM144 family.</text>
</comment>
<feature type="transmembrane region" description="Helical" evidence="6">
    <location>
        <begin position="781"/>
        <end position="799"/>
    </location>
</feature>
<comment type="caution">
    <text evidence="7">The sequence shown here is derived from an EMBL/GenBank/DDBJ whole genome shotgun (WGS) entry which is preliminary data.</text>
</comment>
<protein>
    <submittedName>
        <fullName evidence="7">Transmembrane family of transporters domain-containing protein</fullName>
    </submittedName>
</protein>
<feature type="transmembrane region" description="Helical" evidence="6">
    <location>
        <begin position="245"/>
        <end position="266"/>
    </location>
</feature>
<feature type="transmembrane region" description="Helical" evidence="6">
    <location>
        <begin position="930"/>
        <end position="950"/>
    </location>
</feature>
<feature type="transmembrane region" description="Helical" evidence="6">
    <location>
        <begin position="220"/>
        <end position="239"/>
    </location>
</feature>
<evidence type="ECO:0000256" key="3">
    <source>
        <dbReference type="ARBA" id="ARBA00022692"/>
    </source>
</evidence>
<gene>
    <name evidence="7" type="ORF">DdX_01500</name>
</gene>
<evidence type="ECO:0000256" key="1">
    <source>
        <dbReference type="ARBA" id="ARBA00004141"/>
    </source>
</evidence>
<name>A0AAD4NKP2_9BILA</name>
<dbReference type="InterPro" id="IPR012435">
    <property type="entry name" value="TMEM144"/>
</dbReference>
<evidence type="ECO:0000313" key="8">
    <source>
        <dbReference type="Proteomes" id="UP001201812"/>
    </source>
</evidence>
<accession>A0AAD4NKP2</accession>
<dbReference type="InterPro" id="IPR010651">
    <property type="entry name" value="Sugar_transport"/>
</dbReference>
<feature type="transmembrane region" description="Helical" evidence="6">
    <location>
        <begin position="990"/>
        <end position="1008"/>
    </location>
</feature>
<feature type="transmembrane region" description="Helical" evidence="6">
    <location>
        <begin position="545"/>
        <end position="566"/>
    </location>
</feature>
<keyword evidence="3 6" id="KW-0812">Transmembrane</keyword>
<evidence type="ECO:0000313" key="7">
    <source>
        <dbReference type="EMBL" id="KAI1729269.1"/>
    </source>
</evidence>
<evidence type="ECO:0000256" key="6">
    <source>
        <dbReference type="SAM" id="Phobius"/>
    </source>
</evidence>
<reference evidence="7" key="1">
    <citation type="submission" date="2022-01" db="EMBL/GenBank/DDBJ databases">
        <title>Genome Sequence Resource for Two Populations of Ditylenchus destructor, the Migratory Endoparasitic Phytonematode.</title>
        <authorList>
            <person name="Zhang H."/>
            <person name="Lin R."/>
            <person name="Xie B."/>
        </authorList>
    </citation>
    <scope>NUCLEOTIDE SEQUENCE</scope>
    <source>
        <strain evidence="7">BazhouSP</strain>
    </source>
</reference>
<dbReference type="PANTHER" id="PTHR16119">
    <property type="entry name" value="TRANSMEMBRANE PROTEIN 144"/>
    <property type="match status" value="1"/>
</dbReference>
<keyword evidence="5 6" id="KW-0472">Membrane</keyword>
<sequence length="1011" mass="113445">MDRLANRLSKFHATDVTLWTGLACSCYYFIYHGGHKKPSYQRLLLEKSSILNKESFSDRIEEQLYHASERRMRPLTSVKFTTAITDNIESDTAGCFASSTTGAMFRVTSRLLVDDVAELRKCFPDLAVVERRAAHSVLAAKLSWLPLPFINFICSLLPKNSPDSRPIASKLMQSLRDMRNGISVDCSQIDDEALSKVLFSEDAKNFILTRLILQGDSLSILMKPVFACISSFIPAYGIAFFLQPYVGAVLAVLVALIAGAVLWNYIRKGLLDSFAFKFDIKVASINDSYAKGFRDYIKANMEFGKLMYQYGGPAAQKLFDEDGNYLVQIPSYSRRLGRMFYSKFASLRQSFSLARLKQALAKADEYMESKKGIKVQLYAFSGGVFAVPLGLLIFNGPLLKLTFPWRHKVDYDLPPHLKSIIDEKFREWTRIEDKKPKEVLVDFSCQKGADKSLDTVSSGSSYTRFGAQIALPFYARFENEEEAYDYCKKHFEPFNVLGKTACIVWESELGKELISSMVLSKKTLYFLVMRALYRNMDWNAYINGVISLVMYTFVLSIIVLVAFHYVKRHHTLSFIGLYLATFPLTIAMAWQYHLGYVWALEFETDRKAVDMSPEYLEGAKEFYLKYFQRNKILKDLVEGGDKLFTQVGSTRGDVASHQKRYEALKGYVVKGKKAPKEWMSVLLGLAACALSSVCFGSMYVAVRKFEAGDGIFVQWVLSPIPTIGNARWTSLVFRELNCFADYQNSWPWNGNFDFVNCVVGWAAGRFGLFGIKASVPSSPTVNYIGLCFVIIGGALFSIVRPSVKKESEKNIHDLNSPVVENNERSSLMGDAAADETVDRTPALPQSNALGAYKLRITAICLSIFAGICYGLTFVPVIYIQDNPEYFVNPPKDAVYYAFSHFSGIYITSTAVLLVYLFYTKNSPFVNGKIILPSFLAGLLWAIAQLAWFLANDLLSQAITFPINAMMPGVCAALWSVFYFKEIKGAKNLRLLVAAVLITVTGAALVGISKSL</sequence>
<comment type="subcellular location">
    <subcellularLocation>
        <location evidence="1">Membrane</location>
        <topology evidence="1">Multi-pass membrane protein</topology>
    </subcellularLocation>
</comment>
<feature type="transmembrane region" description="Helical" evidence="6">
    <location>
        <begin position="856"/>
        <end position="878"/>
    </location>
</feature>